<gene>
    <name evidence="2" type="ORF">SAMN04489723_10838</name>
</gene>
<feature type="signal peptide" evidence="1">
    <location>
        <begin position="1"/>
        <end position="19"/>
    </location>
</feature>
<dbReference type="AlphaFoldDB" id="A0A1I1AHQ5"/>
<evidence type="ECO:0000313" key="3">
    <source>
        <dbReference type="Proteomes" id="UP000198790"/>
    </source>
</evidence>
<dbReference type="OrthoDB" id="1492409at2"/>
<dbReference type="RefSeq" id="WP_092897622.1">
    <property type="nucleotide sequence ID" value="NZ_CAXBKE010000092.1"/>
</dbReference>
<reference evidence="2 3" key="1">
    <citation type="submission" date="2016-10" db="EMBL/GenBank/DDBJ databases">
        <authorList>
            <person name="de Groot N.N."/>
        </authorList>
    </citation>
    <scope>NUCLEOTIDE SEQUENCE [LARGE SCALE GENOMIC DNA]</scope>
    <source>
        <strain evidence="2 3">DSM 23399</strain>
    </source>
</reference>
<feature type="chain" id="PRO_5011692611" description="Por secretion system C-terminal sorting domain-containing protein" evidence="1">
    <location>
        <begin position="20"/>
        <end position="195"/>
    </location>
</feature>
<evidence type="ECO:0008006" key="4">
    <source>
        <dbReference type="Google" id="ProtNLM"/>
    </source>
</evidence>
<keyword evidence="3" id="KW-1185">Reference proteome</keyword>
<accession>A0A1I1AHQ5</accession>
<keyword evidence="1" id="KW-0732">Signal</keyword>
<dbReference type="Proteomes" id="UP000198790">
    <property type="component" value="Unassembled WGS sequence"/>
</dbReference>
<name>A0A1I1AHQ5_9BACT</name>
<protein>
    <recommendedName>
        <fullName evidence="4">Por secretion system C-terminal sorting domain-containing protein</fullName>
    </recommendedName>
</protein>
<sequence length="195" mass="22054">MKTLFTFALAGLLATSSFAANGPEDLKELSTVHAVYKKIDVHLKEGVGKAKIAIYDMSGKRLHRRTVKANEDLRVPYDLNDLPCGEYQVMITTEDEQVTYTVETVEKVDPAPIVYPLMAYGKKVNDFTINLLVIGLEEAGVEVKIKKVSDDRIVHEEMVDQPEGFRKDYRLNGVHAEDVYFEVTDVKGRTRKIYI</sequence>
<evidence type="ECO:0000313" key="2">
    <source>
        <dbReference type="EMBL" id="SFB36028.1"/>
    </source>
</evidence>
<organism evidence="2 3">
    <name type="scientific">Algoriphagus aquimarinus</name>
    <dbReference type="NCBI Taxonomy" id="237018"/>
    <lineage>
        <taxon>Bacteria</taxon>
        <taxon>Pseudomonadati</taxon>
        <taxon>Bacteroidota</taxon>
        <taxon>Cytophagia</taxon>
        <taxon>Cytophagales</taxon>
        <taxon>Cyclobacteriaceae</taxon>
        <taxon>Algoriphagus</taxon>
    </lineage>
</organism>
<proteinExistence type="predicted"/>
<evidence type="ECO:0000256" key="1">
    <source>
        <dbReference type="SAM" id="SignalP"/>
    </source>
</evidence>
<dbReference type="EMBL" id="FOKK01000008">
    <property type="protein sequence ID" value="SFB36028.1"/>
    <property type="molecule type" value="Genomic_DNA"/>
</dbReference>